<reference evidence="1" key="1">
    <citation type="submission" date="2019-08" db="EMBL/GenBank/DDBJ databases">
        <authorList>
            <person name="Kucharzyk K."/>
            <person name="Murdoch R.W."/>
            <person name="Higgins S."/>
            <person name="Loffler F."/>
        </authorList>
    </citation>
    <scope>NUCLEOTIDE SEQUENCE</scope>
</reference>
<dbReference type="EMBL" id="VSSQ01043493">
    <property type="protein sequence ID" value="MPM97184.1"/>
    <property type="molecule type" value="Genomic_DNA"/>
</dbReference>
<dbReference type="AlphaFoldDB" id="A0A645E5W1"/>
<sequence length="39" mass="4491">MGEAIDASNVEIENNFTLETFRKDVSDVLNNYLKLETEK</sequence>
<accession>A0A645E5W1</accession>
<proteinExistence type="predicted"/>
<protein>
    <submittedName>
        <fullName evidence="1">Uncharacterized protein</fullName>
    </submittedName>
</protein>
<name>A0A645E5W1_9ZZZZ</name>
<comment type="caution">
    <text evidence="1">The sequence shown here is derived from an EMBL/GenBank/DDBJ whole genome shotgun (WGS) entry which is preliminary data.</text>
</comment>
<organism evidence="1">
    <name type="scientific">bioreactor metagenome</name>
    <dbReference type="NCBI Taxonomy" id="1076179"/>
    <lineage>
        <taxon>unclassified sequences</taxon>
        <taxon>metagenomes</taxon>
        <taxon>ecological metagenomes</taxon>
    </lineage>
</organism>
<gene>
    <name evidence="1" type="ORF">SDC9_144357</name>
</gene>
<evidence type="ECO:0000313" key="1">
    <source>
        <dbReference type="EMBL" id="MPM97184.1"/>
    </source>
</evidence>